<feature type="region of interest" description="Disordered" evidence="1">
    <location>
        <begin position="58"/>
        <end position="83"/>
    </location>
</feature>
<reference evidence="2" key="1">
    <citation type="submission" date="2011-02" db="EMBL/GenBank/DDBJ databases">
        <title>The genome of the leaf-cutting ant Acromyrmex echinatior suggests key adaptations to social evolution and fungus farming.</title>
        <authorList>
            <person name="Nygaard S."/>
            <person name="Zhang G."/>
        </authorList>
    </citation>
    <scope>NUCLEOTIDE SEQUENCE</scope>
</reference>
<organism evidence="3">
    <name type="scientific">Acromyrmex echinatior</name>
    <name type="common">Panamanian leafcutter ant</name>
    <name type="synonym">Acromyrmex octospinosus echinatior</name>
    <dbReference type="NCBI Taxonomy" id="103372"/>
    <lineage>
        <taxon>Eukaryota</taxon>
        <taxon>Metazoa</taxon>
        <taxon>Ecdysozoa</taxon>
        <taxon>Arthropoda</taxon>
        <taxon>Hexapoda</taxon>
        <taxon>Insecta</taxon>
        <taxon>Pterygota</taxon>
        <taxon>Neoptera</taxon>
        <taxon>Endopterygota</taxon>
        <taxon>Hymenoptera</taxon>
        <taxon>Apocrita</taxon>
        <taxon>Aculeata</taxon>
        <taxon>Formicoidea</taxon>
        <taxon>Formicidae</taxon>
        <taxon>Myrmicinae</taxon>
        <taxon>Acromyrmex</taxon>
    </lineage>
</organism>
<gene>
    <name evidence="2" type="ORF">G5I_05247</name>
</gene>
<evidence type="ECO:0000256" key="1">
    <source>
        <dbReference type="SAM" id="MobiDB-lite"/>
    </source>
</evidence>
<evidence type="ECO:0000313" key="3">
    <source>
        <dbReference type="Proteomes" id="UP000007755"/>
    </source>
</evidence>
<name>F4WHS7_ACREC</name>
<dbReference type="EMBL" id="GL888167">
    <property type="protein sequence ID" value="EGI66284.1"/>
    <property type="molecule type" value="Genomic_DNA"/>
</dbReference>
<dbReference type="Proteomes" id="UP000007755">
    <property type="component" value="Unassembled WGS sequence"/>
</dbReference>
<evidence type="ECO:0000313" key="2">
    <source>
        <dbReference type="EMBL" id="EGI66284.1"/>
    </source>
</evidence>
<accession>F4WHS7</accession>
<dbReference type="InParanoid" id="F4WHS7"/>
<keyword evidence="3" id="KW-1185">Reference proteome</keyword>
<proteinExistence type="predicted"/>
<dbReference type="AlphaFoldDB" id="F4WHS7"/>
<sequence length="83" mass="9594">MATATMATEETKPKMISRYTQWKDPRQEDMSKVTYNVPLPLIDTRRMAKKAKKAFLKQMNTEQEGQTRCLALDGPSSMYLEPH</sequence>
<protein>
    <submittedName>
        <fullName evidence="2">Uncharacterized protein</fullName>
    </submittedName>
</protein>